<name>A0A0A8ZS18_ARUDO</name>
<sequence length="37" mass="4466">MNLRLIIIVLAWHLQYHLVIMCCYCVLKSLVIDQFCR</sequence>
<keyword evidence="1" id="KW-0812">Transmembrane</keyword>
<protein>
    <submittedName>
        <fullName evidence="2">Uncharacterized protein</fullName>
    </submittedName>
</protein>
<keyword evidence="1" id="KW-0472">Membrane</keyword>
<dbReference type="EMBL" id="GBRH01258335">
    <property type="protein sequence ID" value="JAD39560.1"/>
    <property type="molecule type" value="Transcribed_RNA"/>
</dbReference>
<reference evidence="2" key="2">
    <citation type="journal article" date="2015" name="Data Brief">
        <title>Shoot transcriptome of the giant reed, Arundo donax.</title>
        <authorList>
            <person name="Barrero R.A."/>
            <person name="Guerrero F.D."/>
            <person name="Moolhuijzen P."/>
            <person name="Goolsby J.A."/>
            <person name="Tidwell J."/>
            <person name="Bellgard S.E."/>
            <person name="Bellgard M.I."/>
        </authorList>
    </citation>
    <scope>NUCLEOTIDE SEQUENCE</scope>
    <source>
        <tissue evidence="2">Shoot tissue taken approximately 20 cm above the soil surface</tissue>
    </source>
</reference>
<feature type="transmembrane region" description="Helical" evidence="1">
    <location>
        <begin position="6"/>
        <end position="27"/>
    </location>
</feature>
<accession>A0A0A8ZS18</accession>
<proteinExistence type="predicted"/>
<dbReference type="AlphaFoldDB" id="A0A0A8ZS18"/>
<evidence type="ECO:0000313" key="2">
    <source>
        <dbReference type="EMBL" id="JAD39560.1"/>
    </source>
</evidence>
<organism evidence="2">
    <name type="scientific">Arundo donax</name>
    <name type="common">Giant reed</name>
    <name type="synonym">Donax arundinaceus</name>
    <dbReference type="NCBI Taxonomy" id="35708"/>
    <lineage>
        <taxon>Eukaryota</taxon>
        <taxon>Viridiplantae</taxon>
        <taxon>Streptophyta</taxon>
        <taxon>Embryophyta</taxon>
        <taxon>Tracheophyta</taxon>
        <taxon>Spermatophyta</taxon>
        <taxon>Magnoliopsida</taxon>
        <taxon>Liliopsida</taxon>
        <taxon>Poales</taxon>
        <taxon>Poaceae</taxon>
        <taxon>PACMAD clade</taxon>
        <taxon>Arundinoideae</taxon>
        <taxon>Arundineae</taxon>
        <taxon>Arundo</taxon>
    </lineage>
</organism>
<evidence type="ECO:0000256" key="1">
    <source>
        <dbReference type="SAM" id="Phobius"/>
    </source>
</evidence>
<keyword evidence="1" id="KW-1133">Transmembrane helix</keyword>
<reference evidence="2" key="1">
    <citation type="submission" date="2014-09" db="EMBL/GenBank/DDBJ databases">
        <authorList>
            <person name="Magalhaes I.L.F."/>
            <person name="Oliveira U."/>
            <person name="Santos F.R."/>
            <person name="Vidigal T.H.D.A."/>
            <person name="Brescovit A.D."/>
            <person name="Santos A.J."/>
        </authorList>
    </citation>
    <scope>NUCLEOTIDE SEQUENCE</scope>
    <source>
        <tissue evidence="2">Shoot tissue taken approximately 20 cm above the soil surface</tissue>
    </source>
</reference>